<reference evidence="1" key="1">
    <citation type="submission" date="2023-07" db="EMBL/GenBank/DDBJ databases">
        <title>Sorghum-associated microbial communities from plants grown in Nebraska, USA.</title>
        <authorList>
            <person name="Schachtman D."/>
        </authorList>
    </citation>
    <scope>NUCLEOTIDE SEQUENCE</scope>
    <source>
        <strain evidence="1">2697</strain>
    </source>
</reference>
<evidence type="ECO:0000313" key="2">
    <source>
        <dbReference type="Proteomes" id="UP001246858"/>
    </source>
</evidence>
<keyword evidence="2" id="KW-1185">Reference proteome</keyword>
<proteinExistence type="predicted"/>
<accession>A0ACC6L235</accession>
<comment type="caution">
    <text evidence="1">The sequence shown here is derived from an EMBL/GenBank/DDBJ whole genome shotgun (WGS) entry which is preliminary data.</text>
</comment>
<dbReference type="Proteomes" id="UP001246858">
    <property type="component" value="Unassembled WGS sequence"/>
</dbReference>
<sequence>MIDGDDFRKGAWYIMPENKPDLYYVSIPHKPHRVTFRTNKGSISFDTRYGGIYDFDLGAGGNNIKKGSVDKIKMNFDGKTFLINSDGRNEVPCYSTSSQTFRFALC</sequence>
<dbReference type="EMBL" id="JAVDTF010000004">
    <property type="protein sequence ID" value="MDR6785649.1"/>
    <property type="molecule type" value="Genomic_DNA"/>
</dbReference>
<organism evidence="1 2">
    <name type="scientific">Pedobacter africanus</name>
    <dbReference type="NCBI Taxonomy" id="151894"/>
    <lineage>
        <taxon>Bacteria</taxon>
        <taxon>Pseudomonadati</taxon>
        <taxon>Bacteroidota</taxon>
        <taxon>Sphingobacteriia</taxon>
        <taxon>Sphingobacteriales</taxon>
        <taxon>Sphingobacteriaceae</taxon>
        <taxon>Pedobacter</taxon>
    </lineage>
</organism>
<protein>
    <submittedName>
        <fullName evidence="1">Uncharacterized protein</fullName>
    </submittedName>
</protein>
<name>A0ACC6L235_9SPHI</name>
<evidence type="ECO:0000313" key="1">
    <source>
        <dbReference type="EMBL" id="MDR6785649.1"/>
    </source>
</evidence>
<gene>
    <name evidence="1" type="ORF">J2X78_004234</name>
</gene>